<dbReference type="SUPFAM" id="SSF46785">
    <property type="entry name" value="Winged helix' DNA-binding domain"/>
    <property type="match status" value="1"/>
</dbReference>
<dbReference type="InterPro" id="IPR001034">
    <property type="entry name" value="DeoR_HTH"/>
</dbReference>
<evidence type="ECO:0000313" key="5">
    <source>
        <dbReference type="EMBL" id="MET4754856.1"/>
    </source>
</evidence>
<dbReference type="PANTHER" id="PTHR30363">
    <property type="entry name" value="HTH-TYPE TRANSCRIPTIONAL REGULATOR SRLR-RELATED"/>
    <property type="match status" value="1"/>
</dbReference>
<dbReference type="SUPFAM" id="SSF100950">
    <property type="entry name" value="NagB/RpiA/CoA transferase-like"/>
    <property type="match status" value="1"/>
</dbReference>
<dbReference type="InterPro" id="IPR037171">
    <property type="entry name" value="NagB/RpiA_transferase-like"/>
</dbReference>
<evidence type="ECO:0000256" key="3">
    <source>
        <dbReference type="ARBA" id="ARBA00023163"/>
    </source>
</evidence>
<dbReference type="SMART" id="SM00420">
    <property type="entry name" value="HTH_DEOR"/>
    <property type="match status" value="1"/>
</dbReference>
<gene>
    <name evidence="5" type="ORF">V5J35_000048</name>
</gene>
<feature type="domain" description="HTH deoR-type" evidence="4">
    <location>
        <begin position="5"/>
        <end position="60"/>
    </location>
</feature>
<keyword evidence="3" id="KW-0804">Transcription</keyword>
<dbReference type="PROSITE" id="PS51000">
    <property type="entry name" value="HTH_DEOR_2"/>
    <property type="match status" value="1"/>
</dbReference>
<protein>
    <submittedName>
        <fullName evidence="5">DeoR family transcriptional regulator of aga operon</fullName>
    </submittedName>
</protein>
<name>A0ABV2SAR9_9GAMM</name>
<dbReference type="InterPro" id="IPR050313">
    <property type="entry name" value="Carb_Metab_HTH_regulators"/>
</dbReference>
<keyword evidence="1" id="KW-0805">Transcription regulation</keyword>
<dbReference type="Proteomes" id="UP001549366">
    <property type="component" value="Unassembled WGS sequence"/>
</dbReference>
<dbReference type="Gene3D" id="1.10.10.10">
    <property type="entry name" value="Winged helix-like DNA-binding domain superfamily/Winged helix DNA-binding domain"/>
    <property type="match status" value="1"/>
</dbReference>
<accession>A0ABV2SAR9</accession>
<evidence type="ECO:0000313" key="6">
    <source>
        <dbReference type="Proteomes" id="UP001549366"/>
    </source>
</evidence>
<comment type="caution">
    <text evidence="5">The sequence shown here is derived from an EMBL/GenBank/DDBJ whole genome shotgun (WGS) entry which is preliminary data.</text>
</comment>
<reference evidence="5 6" key="1">
    <citation type="submission" date="2024-06" db="EMBL/GenBank/DDBJ databases">
        <title>Genomic Encyclopedia of Type Strains, Phase V (KMG-V): Genome sequencing to study the core and pangenomes of soil and plant-associated prokaryotes.</title>
        <authorList>
            <person name="Whitman W."/>
        </authorList>
    </citation>
    <scope>NUCLEOTIDE SEQUENCE [LARGE SCALE GENOMIC DNA]</scope>
    <source>
        <strain evidence="5 6">NE40</strain>
    </source>
</reference>
<sequence>MMKETVERRDDLINRLRNDGRIRVSEMVSHYGVSSVTIRNDLAYLEKQGIIYRTRGGAILKKQLVVEQPVNVKQQANYSSKQAIGKVAATLVRDDSNIILDSGTTTFELARQLVDRRLLVMTNGLNVARALSSADEIEVRVTGGTLRKRAESFYGPHAEDSLKNMHFDQFFLGVDGFDLNTGITTYNEMEARLNRRMCEVSQEIIAVTDSSKFDRRSVHAICNITDISRLVTDPGIPDRYRELLEQNHIEVIIACEGSQKA</sequence>
<dbReference type="NCBIfam" id="NF040755">
    <property type="entry name" value="AgaR"/>
    <property type="match status" value="1"/>
</dbReference>
<dbReference type="InterPro" id="IPR018356">
    <property type="entry name" value="Tscrpt_reg_HTH_DeoR_CS"/>
</dbReference>
<dbReference type="PROSITE" id="PS00894">
    <property type="entry name" value="HTH_DEOR_1"/>
    <property type="match status" value="1"/>
</dbReference>
<dbReference type="EMBL" id="JBEWTB010000001">
    <property type="protein sequence ID" value="MET4754856.1"/>
    <property type="molecule type" value="Genomic_DNA"/>
</dbReference>
<dbReference type="SMART" id="SM01134">
    <property type="entry name" value="DeoRC"/>
    <property type="match status" value="1"/>
</dbReference>
<dbReference type="InterPro" id="IPR014036">
    <property type="entry name" value="DeoR-like_C"/>
</dbReference>
<organism evidence="5 6">
    <name type="scientific">Endozoicomonas lisbonensis</name>
    <dbReference type="NCBI Taxonomy" id="3120522"/>
    <lineage>
        <taxon>Bacteria</taxon>
        <taxon>Pseudomonadati</taxon>
        <taxon>Pseudomonadota</taxon>
        <taxon>Gammaproteobacteria</taxon>
        <taxon>Oceanospirillales</taxon>
        <taxon>Endozoicomonadaceae</taxon>
        <taxon>Endozoicomonas</taxon>
    </lineage>
</organism>
<dbReference type="Pfam" id="PF08220">
    <property type="entry name" value="HTH_DeoR"/>
    <property type="match status" value="1"/>
</dbReference>
<dbReference type="Pfam" id="PF00455">
    <property type="entry name" value="DeoRC"/>
    <property type="match status" value="1"/>
</dbReference>
<keyword evidence="6" id="KW-1185">Reference proteome</keyword>
<proteinExistence type="predicted"/>
<keyword evidence="2" id="KW-0238">DNA-binding</keyword>
<dbReference type="InterPro" id="IPR036388">
    <property type="entry name" value="WH-like_DNA-bd_sf"/>
</dbReference>
<dbReference type="InterPro" id="IPR047779">
    <property type="entry name" value="AgaR-like"/>
</dbReference>
<dbReference type="Gene3D" id="3.40.50.1360">
    <property type="match status" value="1"/>
</dbReference>
<dbReference type="InterPro" id="IPR036390">
    <property type="entry name" value="WH_DNA-bd_sf"/>
</dbReference>
<evidence type="ECO:0000256" key="2">
    <source>
        <dbReference type="ARBA" id="ARBA00023125"/>
    </source>
</evidence>
<evidence type="ECO:0000256" key="1">
    <source>
        <dbReference type="ARBA" id="ARBA00023015"/>
    </source>
</evidence>
<dbReference type="RefSeq" id="WP_354011658.1">
    <property type="nucleotide sequence ID" value="NZ_JBEWTA010000003.1"/>
</dbReference>
<evidence type="ECO:0000259" key="4">
    <source>
        <dbReference type="PROSITE" id="PS51000"/>
    </source>
</evidence>
<dbReference type="PRINTS" id="PR00037">
    <property type="entry name" value="HTHLACR"/>
</dbReference>
<dbReference type="PANTHER" id="PTHR30363:SF44">
    <property type="entry name" value="AGA OPERON TRANSCRIPTIONAL REPRESSOR-RELATED"/>
    <property type="match status" value="1"/>
</dbReference>